<gene>
    <name evidence="2" type="ORF">HXK03_00215</name>
</gene>
<accession>A0A929QWX2</accession>
<evidence type="ECO:0000313" key="3">
    <source>
        <dbReference type="Proteomes" id="UP000718630"/>
    </source>
</evidence>
<proteinExistence type="predicted"/>
<reference evidence="2" key="1">
    <citation type="submission" date="2020-04" db="EMBL/GenBank/DDBJ databases">
        <title>Deep metagenomics examines the oral microbiome during advanced dental caries in children, revealing novel taxa and co-occurrences with host molecules.</title>
        <authorList>
            <person name="Baker J.L."/>
            <person name="Morton J.T."/>
            <person name="Dinis M."/>
            <person name="Alvarez R."/>
            <person name="Tran N.C."/>
            <person name="Knight R."/>
            <person name="Edlund A."/>
        </authorList>
    </citation>
    <scope>NUCLEOTIDE SEQUENCE</scope>
    <source>
        <strain evidence="2">JCVI_32_bin.64</strain>
    </source>
</reference>
<name>A0A929QWX2_9ACTO</name>
<evidence type="ECO:0000313" key="2">
    <source>
        <dbReference type="EMBL" id="MBF0939289.1"/>
    </source>
</evidence>
<protein>
    <submittedName>
        <fullName evidence="2">Uncharacterized protein</fullName>
    </submittedName>
</protein>
<organism evidence="2 3">
    <name type="scientific">Schaalia georgiae</name>
    <dbReference type="NCBI Taxonomy" id="52768"/>
    <lineage>
        <taxon>Bacteria</taxon>
        <taxon>Bacillati</taxon>
        <taxon>Actinomycetota</taxon>
        <taxon>Actinomycetes</taxon>
        <taxon>Actinomycetales</taxon>
        <taxon>Actinomycetaceae</taxon>
        <taxon>Schaalia</taxon>
    </lineage>
</organism>
<feature type="region of interest" description="Disordered" evidence="1">
    <location>
        <begin position="41"/>
        <end position="63"/>
    </location>
</feature>
<dbReference type="AlphaFoldDB" id="A0A929QWX2"/>
<comment type="caution">
    <text evidence="2">The sequence shown here is derived from an EMBL/GenBank/DDBJ whole genome shotgun (WGS) entry which is preliminary data.</text>
</comment>
<dbReference type="Proteomes" id="UP000718630">
    <property type="component" value="Unassembled WGS sequence"/>
</dbReference>
<evidence type="ECO:0000256" key="1">
    <source>
        <dbReference type="SAM" id="MobiDB-lite"/>
    </source>
</evidence>
<dbReference type="EMBL" id="JABZFZ010000005">
    <property type="protein sequence ID" value="MBF0939289.1"/>
    <property type="molecule type" value="Genomic_DNA"/>
</dbReference>
<sequence>MGEPAARSVHRRAIIRRRRLPAATSMQEAIARSAYLVGASQTHERADMASGQRGDPGQRLRSD</sequence>